<keyword evidence="3" id="KW-1185">Reference proteome</keyword>
<dbReference type="AlphaFoldDB" id="A0A8R7PUF2"/>
<accession>A0A8R7PUF2</accession>
<reference evidence="3" key="1">
    <citation type="journal article" date="2013" name="Nature">
        <title>Draft genome of the wheat A-genome progenitor Triticum urartu.</title>
        <authorList>
            <person name="Ling H.Q."/>
            <person name="Zhao S."/>
            <person name="Liu D."/>
            <person name="Wang J."/>
            <person name="Sun H."/>
            <person name="Zhang C."/>
            <person name="Fan H."/>
            <person name="Li D."/>
            <person name="Dong L."/>
            <person name="Tao Y."/>
            <person name="Gao C."/>
            <person name="Wu H."/>
            <person name="Li Y."/>
            <person name="Cui Y."/>
            <person name="Guo X."/>
            <person name="Zheng S."/>
            <person name="Wang B."/>
            <person name="Yu K."/>
            <person name="Liang Q."/>
            <person name="Yang W."/>
            <person name="Lou X."/>
            <person name="Chen J."/>
            <person name="Feng M."/>
            <person name="Jian J."/>
            <person name="Zhang X."/>
            <person name="Luo G."/>
            <person name="Jiang Y."/>
            <person name="Liu J."/>
            <person name="Wang Z."/>
            <person name="Sha Y."/>
            <person name="Zhang B."/>
            <person name="Wu H."/>
            <person name="Tang D."/>
            <person name="Shen Q."/>
            <person name="Xue P."/>
            <person name="Zou S."/>
            <person name="Wang X."/>
            <person name="Liu X."/>
            <person name="Wang F."/>
            <person name="Yang Y."/>
            <person name="An X."/>
            <person name="Dong Z."/>
            <person name="Zhang K."/>
            <person name="Zhang X."/>
            <person name="Luo M.C."/>
            <person name="Dvorak J."/>
            <person name="Tong Y."/>
            <person name="Wang J."/>
            <person name="Yang H."/>
            <person name="Li Z."/>
            <person name="Wang D."/>
            <person name="Zhang A."/>
            <person name="Wang J."/>
        </authorList>
    </citation>
    <scope>NUCLEOTIDE SEQUENCE</scope>
    <source>
        <strain evidence="3">cv. G1812</strain>
    </source>
</reference>
<evidence type="ECO:0000256" key="1">
    <source>
        <dbReference type="SAM" id="MobiDB-lite"/>
    </source>
</evidence>
<dbReference type="EnsemblPlants" id="TuG1812G0300003680.01.T04">
    <property type="protein sequence ID" value="TuG1812G0300003680.01.T04"/>
    <property type="gene ID" value="TuG1812G0300003680.01"/>
</dbReference>
<evidence type="ECO:0000313" key="3">
    <source>
        <dbReference type="Proteomes" id="UP000015106"/>
    </source>
</evidence>
<dbReference type="Gramene" id="TuG1812G0300003680.01.T04">
    <property type="protein sequence ID" value="TuG1812G0300003680.01.T04"/>
    <property type="gene ID" value="TuG1812G0300003680.01"/>
</dbReference>
<dbReference type="Proteomes" id="UP000015106">
    <property type="component" value="Chromosome 3"/>
</dbReference>
<name>A0A8R7PUF2_TRIUA</name>
<evidence type="ECO:0000313" key="2">
    <source>
        <dbReference type="EnsemblPlants" id="TuG1812G0300003680.01.T04"/>
    </source>
</evidence>
<organism evidence="2 3">
    <name type="scientific">Triticum urartu</name>
    <name type="common">Red wild einkorn</name>
    <name type="synonym">Crithodium urartu</name>
    <dbReference type="NCBI Taxonomy" id="4572"/>
    <lineage>
        <taxon>Eukaryota</taxon>
        <taxon>Viridiplantae</taxon>
        <taxon>Streptophyta</taxon>
        <taxon>Embryophyta</taxon>
        <taxon>Tracheophyta</taxon>
        <taxon>Spermatophyta</taxon>
        <taxon>Magnoliopsida</taxon>
        <taxon>Liliopsida</taxon>
        <taxon>Poales</taxon>
        <taxon>Poaceae</taxon>
        <taxon>BOP clade</taxon>
        <taxon>Pooideae</taxon>
        <taxon>Triticodae</taxon>
        <taxon>Triticeae</taxon>
        <taxon>Triticinae</taxon>
        <taxon>Triticum</taxon>
    </lineage>
</organism>
<sequence length="64" mass="6442">MAVSRTAPPKKKVSRTAIPGPERVPSTPAAGGQRTRTPTPVSALATANQARLSAAHAARSLLGG</sequence>
<feature type="region of interest" description="Disordered" evidence="1">
    <location>
        <begin position="1"/>
        <end position="41"/>
    </location>
</feature>
<proteinExistence type="predicted"/>
<reference evidence="2" key="3">
    <citation type="submission" date="2022-06" db="UniProtKB">
        <authorList>
            <consortium name="EnsemblPlants"/>
        </authorList>
    </citation>
    <scope>IDENTIFICATION</scope>
</reference>
<protein>
    <submittedName>
        <fullName evidence="2">Uncharacterized protein</fullName>
    </submittedName>
</protein>
<reference evidence="2" key="2">
    <citation type="submission" date="2018-03" db="EMBL/GenBank/DDBJ databases">
        <title>The Triticum urartu genome reveals the dynamic nature of wheat genome evolution.</title>
        <authorList>
            <person name="Ling H."/>
            <person name="Ma B."/>
            <person name="Shi X."/>
            <person name="Liu H."/>
            <person name="Dong L."/>
            <person name="Sun H."/>
            <person name="Cao Y."/>
            <person name="Gao Q."/>
            <person name="Zheng S."/>
            <person name="Li Y."/>
            <person name="Yu Y."/>
            <person name="Du H."/>
            <person name="Qi M."/>
            <person name="Li Y."/>
            <person name="Yu H."/>
            <person name="Cui Y."/>
            <person name="Wang N."/>
            <person name="Chen C."/>
            <person name="Wu H."/>
            <person name="Zhao Y."/>
            <person name="Zhang J."/>
            <person name="Li Y."/>
            <person name="Zhou W."/>
            <person name="Zhang B."/>
            <person name="Hu W."/>
            <person name="Eijk M."/>
            <person name="Tang J."/>
            <person name="Witsenboer H."/>
            <person name="Zhao S."/>
            <person name="Li Z."/>
            <person name="Zhang A."/>
            <person name="Wang D."/>
            <person name="Liang C."/>
        </authorList>
    </citation>
    <scope>NUCLEOTIDE SEQUENCE [LARGE SCALE GENOMIC DNA]</scope>
    <source>
        <strain evidence="2">cv. G1812</strain>
    </source>
</reference>